<dbReference type="AlphaFoldDB" id="B8CS43"/>
<keyword evidence="2" id="KW-1185">Reference proteome</keyword>
<evidence type="ECO:0000313" key="2">
    <source>
        <dbReference type="Proteomes" id="UP000000753"/>
    </source>
</evidence>
<organism evidence="1 2">
    <name type="scientific">Shewanella piezotolerans (strain WP3 / JCM 13877)</name>
    <dbReference type="NCBI Taxonomy" id="225849"/>
    <lineage>
        <taxon>Bacteria</taxon>
        <taxon>Pseudomonadati</taxon>
        <taxon>Pseudomonadota</taxon>
        <taxon>Gammaproteobacteria</taxon>
        <taxon>Alteromonadales</taxon>
        <taxon>Shewanellaceae</taxon>
        <taxon>Shewanella</taxon>
    </lineage>
</organism>
<sequence length="48" mass="5573">MQSKLLKIKLKANSRTPLAALIKYIEAHIAQPKYEMQQKRLLLGFAIY</sequence>
<dbReference type="KEGG" id="swp:swp_3645"/>
<name>B8CS43_SHEPW</name>
<dbReference type="EMBL" id="CP000472">
    <property type="protein sequence ID" value="ACJ30333.1"/>
    <property type="molecule type" value="Genomic_DNA"/>
</dbReference>
<accession>B8CS43</accession>
<reference evidence="1 2" key="1">
    <citation type="journal article" date="2008" name="PLoS ONE">
        <title>Environmental adaptation: genomic analysis of the piezotolerant and psychrotolerant deep-sea iron reducing bacterium Shewanella piezotolerans WP3.</title>
        <authorList>
            <person name="Wang F."/>
            <person name="Wang J."/>
            <person name="Jian H."/>
            <person name="Zhang B."/>
            <person name="Li S."/>
            <person name="Wang F."/>
            <person name="Zeng X."/>
            <person name="Gao L."/>
            <person name="Bartlett D.H."/>
            <person name="Yu J."/>
            <person name="Hu S."/>
            <person name="Xiao X."/>
        </authorList>
    </citation>
    <scope>NUCLEOTIDE SEQUENCE [LARGE SCALE GENOMIC DNA]</scope>
    <source>
        <strain evidence="2">WP3 / JCM 13877</strain>
    </source>
</reference>
<evidence type="ECO:0000313" key="1">
    <source>
        <dbReference type="EMBL" id="ACJ30333.1"/>
    </source>
</evidence>
<dbReference type="STRING" id="225849.swp_3645"/>
<protein>
    <submittedName>
        <fullName evidence="1">Uncharacterized protein</fullName>
    </submittedName>
</protein>
<dbReference type="HOGENOM" id="CLU_3157748_0_0_6"/>
<gene>
    <name evidence="1" type="ordered locus">swp_3645</name>
</gene>
<proteinExistence type="predicted"/>
<dbReference type="Proteomes" id="UP000000753">
    <property type="component" value="Chromosome"/>
</dbReference>